<dbReference type="InterPro" id="IPR039426">
    <property type="entry name" value="TonB-dep_rcpt-like"/>
</dbReference>
<dbReference type="Gene3D" id="2.170.130.10">
    <property type="entry name" value="TonB-dependent receptor, plug domain"/>
    <property type="match status" value="1"/>
</dbReference>
<dbReference type="InterPro" id="IPR000531">
    <property type="entry name" value="Beta-barrel_TonB"/>
</dbReference>
<keyword evidence="7 12" id="KW-0798">TonB box</keyword>
<evidence type="ECO:0000256" key="13">
    <source>
        <dbReference type="SAM" id="SignalP"/>
    </source>
</evidence>
<keyword evidence="8 11" id="KW-0472">Membrane</keyword>
<dbReference type="InterPro" id="IPR037066">
    <property type="entry name" value="Plug_dom_sf"/>
</dbReference>
<keyword evidence="6 13" id="KW-0732">Signal</keyword>
<evidence type="ECO:0000256" key="6">
    <source>
        <dbReference type="ARBA" id="ARBA00022729"/>
    </source>
</evidence>
<dbReference type="PROSITE" id="PS52016">
    <property type="entry name" value="TONB_DEPENDENT_REC_3"/>
    <property type="match status" value="1"/>
</dbReference>
<dbReference type="InterPro" id="IPR010949">
    <property type="entry name" value="TonB_Hb/transfer/lactofer_rcpt"/>
</dbReference>
<keyword evidence="4 11" id="KW-1134">Transmembrane beta strand</keyword>
<evidence type="ECO:0000313" key="16">
    <source>
        <dbReference type="EMBL" id="SMB21100.1"/>
    </source>
</evidence>
<dbReference type="GO" id="GO:0044718">
    <property type="term" value="P:siderophore transmembrane transport"/>
    <property type="evidence" value="ECO:0007669"/>
    <property type="project" value="TreeGrafter"/>
</dbReference>
<dbReference type="Pfam" id="PF07715">
    <property type="entry name" value="Plug"/>
    <property type="match status" value="1"/>
</dbReference>
<sequence length="811" mass="89455">MKFASPRSRRKLMHTAVLLSLAPLSMTALADTTLKETVVTATRSEAAIDDLPVTVTTVTREDMDRRPVLDEVDLFRDDPDIVMARDLRRHGATRVNIRGIEDTRVVQTVDGVRMDDYYDKSGPTNYVTNNPLGVMPDFLRQVEIVRGPASSLYGSDALGGVVGYLTLNPEDIAPGDKKTGVRVKGTWTGANDGLTGTVIGAWRGETTELLLGWSQIRSKELETKGTDSSFGPNRTEANKLDTDDRGGIAKLILKPAVGHRLTATVDGRIQETDSDIRRHAWEYNTVTKMLGDDETSRLRASLEYEHKPASAFYDRMTARLSHQRSETENKNFQQRGPARYLFNGSGCSAESNAQAVYLPIMPTDLRGWLNANCDMQQSFQMEQTQTAFNLQFESAFDLASVSHLLTYGADLRRQEVETLRDGTITLTNSPTPILGPLIPPTTIPGINPAVPPAAGTVIKNSAGEVYPLRDFPNGTTDTIGLFVQDEIALFNDRLTLTPGIRYDWTRLKPEVDALAAVMLNSLNVSVSTQKYSRASPKLGWQWKFTPAVSTYGQIASGFRAPNYNEVNGSFRNTTYGYGITPNPNLKPETSVGVELGLRASGEAVRGQFSVFDNRYKDFIESGYLSCPTDPACIPGLASGTLQYRNLSKVRIYGAEVRGSWNFAPGWQADGAIAYSHGTDTDRSKPLNSVDPLRASFGLGYAENGWGAEGRLRAAVNKTRIDDSGLSTPRSGPQAGKRQYYYRTPGYGVIDLAVWVKPSRDTRVTLALNNAFDKKYWIWSDIRHMDVHTSTPGVDFYSQPGRNVRLAFQADF</sequence>
<dbReference type="EMBL" id="LT837803">
    <property type="protein sequence ID" value="SMB21100.1"/>
    <property type="molecule type" value="Genomic_DNA"/>
</dbReference>
<feature type="signal peptide" evidence="13">
    <location>
        <begin position="1"/>
        <end position="30"/>
    </location>
</feature>
<evidence type="ECO:0000256" key="7">
    <source>
        <dbReference type="ARBA" id="ARBA00023077"/>
    </source>
</evidence>
<dbReference type="PANTHER" id="PTHR30069">
    <property type="entry name" value="TONB-DEPENDENT OUTER MEMBRANE RECEPTOR"/>
    <property type="match status" value="1"/>
</dbReference>
<evidence type="ECO:0000256" key="12">
    <source>
        <dbReference type="RuleBase" id="RU003357"/>
    </source>
</evidence>
<evidence type="ECO:0000256" key="9">
    <source>
        <dbReference type="ARBA" id="ARBA00023170"/>
    </source>
</evidence>
<dbReference type="NCBIfam" id="TIGR01786">
    <property type="entry name" value="TonB-hemlactrns"/>
    <property type="match status" value="1"/>
</dbReference>
<dbReference type="InterPro" id="IPR012910">
    <property type="entry name" value="Plug_dom"/>
</dbReference>
<evidence type="ECO:0000313" key="17">
    <source>
        <dbReference type="Proteomes" id="UP000242886"/>
    </source>
</evidence>
<keyword evidence="10 11" id="KW-0998">Cell outer membrane</keyword>
<evidence type="ECO:0000256" key="1">
    <source>
        <dbReference type="ARBA" id="ARBA00004571"/>
    </source>
</evidence>
<gene>
    <name evidence="16" type="ORF">SDENCHOL_10109</name>
</gene>
<dbReference type="GO" id="GO:0015344">
    <property type="term" value="F:siderophore uptake transmembrane transporter activity"/>
    <property type="evidence" value="ECO:0007669"/>
    <property type="project" value="TreeGrafter"/>
</dbReference>
<dbReference type="Gene3D" id="2.40.170.20">
    <property type="entry name" value="TonB-dependent receptor, beta-barrel domain"/>
    <property type="match status" value="1"/>
</dbReference>
<feature type="chain" id="PRO_5030782970" evidence="13">
    <location>
        <begin position="31"/>
        <end position="811"/>
    </location>
</feature>
<dbReference type="Pfam" id="PF00593">
    <property type="entry name" value="TonB_dep_Rec_b-barrel"/>
    <property type="match status" value="1"/>
</dbReference>
<name>A0A7Z7HP20_9PROT</name>
<dbReference type="GO" id="GO:0009279">
    <property type="term" value="C:cell outer membrane"/>
    <property type="evidence" value="ECO:0007669"/>
    <property type="project" value="UniProtKB-SubCell"/>
</dbReference>
<dbReference type="NCBIfam" id="TIGR01785">
    <property type="entry name" value="TonB-hemin"/>
    <property type="match status" value="1"/>
</dbReference>
<evidence type="ECO:0000256" key="2">
    <source>
        <dbReference type="ARBA" id="ARBA00009810"/>
    </source>
</evidence>
<dbReference type="PANTHER" id="PTHR30069:SF29">
    <property type="entry name" value="HEMOGLOBIN AND HEMOGLOBIN-HAPTOGLOBIN-BINDING PROTEIN 1-RELATED"/>
    <property type="match status" value="1"/>
</dbReference>
<evidence type="ECO:0000256" key="5">
    <source>
        <dbReference type="ARBA" id="ARBA00022692"/>
    </source>
</evidence>
<organism evidence="16 17">
    <name type="scientific">Sterolibacterium denitrificans</name>
    <dbReference type="NCBI Taxonomy" id="157592"/>
    <lineage>
        <taxon>Bacteria</taxon>
        <taxon>Pseudomonadati</taxon>
        <taxon>Pseudomonadota</taxon>
        <taxon>Betaproteobacteria</taxon>
        <taxon>Nitrosomonadales</taxon>
        <taxon>Sterolibacteriaceae</taxon>
        <taxon>Sterolibacterium</taxon>
    </lineage>
</organism>
<keyword evidence="3 11" id="KW-0813">Transport</keyword>
<feature type="domain" description="TonB-dependent receptor-like beta-barrel" evidence="14">
    <location>
        <begin position="274"/>
        <end position="769"/>
    </location>
</feature>
<accession>A0A7Z7HP20</accession>
<dbReference type="CDD" id="cd01347">
    <property type="entry name" value="ligand_gated_channel"/>
    <property type="match status" value="1"/>
</dbReference>
<feature type="domain" description="TonB-dependent receptor plug" evidence="15">
    <location>
        <begin position="49"/>
        <end position="161"/>
    </location>
</feature>
<dbReference type="RefSeq" id="WP_172954954.1">
    <property type="nucleotide sequence ID" value="NZ_LT837803.1"/>
</dbReference>
<proteinExistence type="inferred from homology"/>
<evidence type="ECO:0000259" key="14">
    <source>
        <dbReference type="Pfam" id="PF00593"/>
    </source>
</evidence>
<keyword evidence="5 11" id="KW-0812">Transmembrane</keyword>
<evidence type="ECO:0000256" key="8">
    <source>
        <dbReference type="ARBA" id="ARBA00023136"/>
    </source>
</evidence>
<dbReference type="InterPro" id="IPR036942">
    <property type="entry name" value="Beta-barrel_TonB_sf"/>
</dbReference>
<keyword evidence="9 16" id="KW-0675">Receptor</keyword>
<evidence type="ECO:0000256" key="3">
    <source>
        <dbReference type="ARBA" id="ARBA00022448"/>
    </source>
</evidence>
<dbReference type="AlphaFoldDB" id="A0A7Z7HP20"/>
<protein>
    <submittedName>
        <fullName evidence="16">TonB-dependent heme/hemoglobin receptor family protein/TonB-dependent hemoglobin/transferrin/lactoferrin receptor family protein</fullName>
    </submittedName>
</protein>
<dbReference type="Proteomes" id="UP000242886">
    <property type="component" value="Chromosome SDENCHOL"/>
</dbReference>
<evidence type="ECO:0000256" key="11">
    <source>
        <dbReference type="PROSITE-ProRule" id="PRU01360"/>
    </source>
</evidence>
<evidence type="ECO:0000256" key="4">
    <source>
        <dbReference type="ARBA" id="ARBA00022452"/>
    </source>
</evidence>
<reference evidence="16" key="1">
    <citation type="submission" date="2017-03" db="EMBL/GenBank/DDBJ databases">
        <authorList>
            <consortium name="AG Boll"/>
        </authorList>
    </citation>
    <scope>NUCLEOTIDE SEQUENCE [LARGE SCALE GENOMIC DNA]</scope>
    <source>
        <strain evidence="16">Chol</strain>
    </source>
</reference>
<keyword evidence="17" id="KW-1185">Reference proteome</keyword>
<dbReference type="GO" id="GO:0015232">
    <property type="term" value="F:heme transmembrane transporter activity"/>
    <property type="evidence" value="ECO:0007669"/>
    <property type="project" value="InterPro"/>
</dbReference>
<evidence type="ECO:0000256" key="10">
    <source>
        <dbReference type="ARBA" id="ARBA00023237"/>
    </source>
</evidence>
<dbReference type="SUPFAM" id="SSF56935">
    <property type="entry name" value="Porins"/>
    <property type="match status" value="1"/>
</dbReference>
<dbReference type="InterPro" id="IPR011276">
    <property type="entry name" value="TonB_haem/Hb_rcpt"/>
</dbReference>
<evidence type="ECO:0000259" key="15">
    <source>
        <dbReference type="Pfam" id="PF07715"/>
    </source>
</evidence>
<comment type="similarity">
    <text evidence="2 11 12">Belongs to the TonB-dependent receptor family.</text>
</comment>
<comment type="subcellular location">
    <subcellularLocation>
        <location evidence="1 11">Cell outer membrane</location>
        <topology evidence="1 11">Multi-pass membrane protein</topology>
    </subcellularLocation>
</comment>